<accession>G0NKF2</accession>
<gene>
    <name evidence="1" type="ORF">CAEBREN_18561</name>
</gene>
<proteinExistence type="predicted"/>
<sequence length="72" mass="8080">MYFYVDSAWRTTISRVATQICVQCLKMLCQMIIRVENNLRKMDKDCHGEGFYAQLVAGEKGGPSGRAGGRYG</sequence>
<organism evidence="2">
    <name type="scientific">Caenorhabditis brenneri</name>
    <name type="common">Nematode worm</name>
    <dbReference type="NCBI Taxonomy" id="135651"/>
    <lineage>
        <taxon>Eukaryota</taxon>
        <taxon>Metazoa</taxon>
        <taxon>Ecdysozoa</taxon>
        <taxon>Nematoda</taxon>
        <taxon>Chromadorea</taxon>
        <taxon>Rhabditida</taxon>
        <taxon>Rhabditina</taxon>
        <taxon>Rhabditomorpha</taxon>
        <taxon>Rhabditoidea</taxon>
        <taxon>Rhabditidae</taxon>
        <taxon>Peloderinae</taxon>
        <taxon>Caenorhabditis</taxon>
    </lineage>
</organism>
<evidence type="ECO:0000313" key="1">
    <source>
        <dbReference type="EMBL" id="EGT32914.1"/>
    </source>
</evidence>
<name>G0NKF2_CAEBE</name>
<evidence type="ECO:0000313" key="2">
    <source>
        <dbReference type="Proteomes" id="UP000008068"/>
    </source>
</evidence>
<keyword evidence="2" id="KW-1185">Reference proteome</keyword>
<dbReference type="AlphaFoldDB" id="G0NKF2"/>
<dbReference type="HOGENOM" id="CLU_2724457_0_0_1"/>
<dbReference type="Proteomes" id="UP000008068">
    <property type="component" value="Unassembled WGS sequence"/>
</dbReference>
<reference evidence="2" key="1">
    <citation type="submission" date="2011-07" db="EMBL/GenBank/DDBJ databases">
        <authorList>
            <consortium name="Caenorhabditis brenneri Sequencing and Analysis Consortium"/>
            <person name="Wilson R.K."/>
        </authorList>
    </citation>
    <scope>NUCLEOTIDE SEQUENCE [LARGE SCALE GENOMIC DNA]</scope>
    <source>
        <strain evidence="2">PB2801</strain>
    </source>
</reference>
<dbReference type="EMBL" id="GL379899">
    <property type="protein sequence ID" value="EGT32914.1"/>
    <property type="molecule type" value="Genomic_DNA"/>
</dbReference>
<protein>
    <submittedName>
        <fullName evidence="1">Uncharacterized protein</fullName>
    </submittedName>
</protein>
<dbReference type="InParanoid" id="G0NKF2"/>